<dbReference type="Gene3D" id="3.90.850.10">
    <property type="entry name" value="Fumarylacetoacetase-like, C-terminal domain"/>
    <property type="match status" value="1"/>
</dbReference>
<keyword evidence="15" id="KW-1185">Reference proteome</keyword>
<dbReference type="EMBL" id="JAIEZQ010000001">
    <property type="protein sequence ID" value="MBY9074644.1"/>
    <property type="molecule type" value="Genomic_DNA"/>
</dbReference>
<dbReference type="Gene3D" id="2.30.30.230">
    <property type="entry name" value="Fumarylacetoacetase, N-terminal domain"/>
    <property type="match status" value="1"/>
</dbReference>
<dbReference type="Pfam" id="PF09298">
    <property type="entry name" value="FAA_hydrolase_N"/>
    <property type="match status" value="1"/>
</dbReference>
<keyword evidence="5" id="KW-0479">Metal-binding</keyword>
<name>A0ABS7RHX1_9ACTN</name>
<protein>
    <recommendedName>
        <fullName evidence="4">fumarylacetoacetase</fullName>
        <ecNumber evidence="4">3.7.1.2</ecNumber>
    </recommendedName>
</protein>
<keyword evidence="9" id="KW-0828">Tyrosine catabolism</keyword>
<evidence type="ECO:0000256" key="11">
    <source>
        <dbReference type="SAM" id="MobiDB-lite"/>
    </source>
</evidence>
<evidence type="ECO:0000259" key="12">
    <source>
        <dbReference type="Pfam" id="PF01557"/>
    </source>
</evidence>
<evidence type="ECO:0000256" key="10">
    <source>
        <dbReference type="ARBA" id="ARBA00023232"/>
    </source>
</evidence>
<comment type="caution">
    <text evidence="14">The sequence shown here is derived from an EMBL/GenBank/DDBJ whole genome shotgun (WGS) entry which is preliminary data.</text>
</comment>
<evidence type="ECO:0000256" key="3">
    <source>
        <dbReference type="ARBA" id="ARBA00004782"/>
    </source>
</evidence>
<comment type="pathway">
    <text evidence="3">Amino-acid degradation; L-phenylalanine degradation; acetoacetate and fumarate from L-phenylalanine: step 6/6.</text>
</comment>
<dbReference type="InterPro" id="IPR036462">
    <property type="entry name" value="Fumarylacetoacetase_N_sf"/>
</dbReference>
<evidence type="ECO:0000256" key="6">
    <source>
        <dbReference type="ARBA" id="ARBA00022801"/>
    </source>
</evidence>
<dbReference type="SUPFAM" id="SSF56529">
    <property type="entry name" value="FAH"/>
    <property type="match status" value="1"/>
</dbReference>
<dbReference type="SUPFAM" id="SSF63433">
    <property type="entry name" value="Fumarylacetoacetate hydrolase, FAH, N-terminal domain"/>
    <property type="match status" value="1"/>
</dbReference>
<dbReference type="EC" id="3.7.1.2" evidence="4"/>
<keyword evidence="6 14" id="KW-0378">Hydrolase</keyword>
<dbReference type="PANTHER" id="PTHR43069:SF2">
    <property type="entry name" value="FUMARYLACETOACETASE"/>
    <property type="match status" value="1"/>
</dbReference>
<evidence type="ECO:0000313" key="15">
    <source>
        <dbReference type="Proteomes" id="UP000754710"/>
    </source>
</evidence>
<keyword evidence="8" id="KW-0460">Magnesium</keyword>
<evidence type="ECO:0000256" key="4">
    <source>
        <dbReference type="ARBA" id="ARBA00012094"/>
    </source>
</evidence>
<evidence type="ECO:0000259" key="13">
    <source>
        <dbReference type="Pfam" id="PF09298"/>
    </source>
</evidence>
<dbReference type="PANTHER" id="PTHR43069">
    <property type="entry name" value="FUMARYLACETOACETASE"/>
    <property type="match status" value="1"/>
</dbReference>
<feature type="domain" description="Fumarylacetoacetase N-terminal" evidence="13">
    <location>
        <begin position="44"/>
        <end position="136"/>
    </location>
</feature>
<evidence type="ECO:0000256" key="7">
    <source>
        <dbReference type="ARBA" id="ARBA00022837"/>
    </source>
</evidence>
<keyword evidence="7" id="KW-0106">Calcium</keyword>
<evidence type="ECO:0000256" key="5">
    <source>
        <dbReference type="ARBA" id="ARBA00022723"/>
    </source>
</evidence>
<feature type="region of interest" description="Disordered" evidence="11">
    <location>
        <begin position="190"/>
        <end position="210"/>
    </location>
</feature>
<dbReference type="Pfam" id="PF01557">
    <property type="entry name" value="FAA_hydrolase"/>
    <property type="match status" value="1"/>
</dbReference>
<evidence type="ECO:0000313" key="14">
    <source>
        <dbReference type="EMBL" id="MBY9074644.1"/>
    </source>
</evidence>
<keyword evidence="10" id="KW-0585">Phenylalanine catabolism</keyword>
<dbReference type="InterPro" id="IPR011234">
    <property type="entry name" value="Fumarylacetoacetase-like_C"/>
</dbReference>
<dbReference type="NCBIfam" id="TIGR01266">
    <property type="entry name" value="fum_ac_acetase"/>
    <property type="match status" value="1"/>
</dbReference>
<sequence>MRPFLDRVCVRVGRVSTTAPTPAPGARPTTWVDGAAGSLFDLDNLPYGVFSLPDEDPRVGVRVGDFVLDLAPAAAGDMLEAAHLFEAGTLNPFLAAGPRTWADVRAWLVEILGSESERSLVEPALVPLAEVALHLPFEVADYVDFYCSLDHASNVGRIFRPDAEPLLPNWRHLPVGYHGRAGTVVVSGTEVRRPRGQRKAPDADTPTYGPSTRLDIEAELGFVVGRPSALGEQVPTGAFAEHVFGVVGLNDWSARDVQAWEYVPLGPFLGKSFATSVSAWVTPLAALEHARVDLPGQDPEPLEYLRVGDRAGYDIAVEVELNGEVVATPPYSSMYWSPAQMLAHMTVNGASLRTGDLFASGTISGPERGQRGSLLELSWGGREPFTVAGAERTFLEDGDEVVLRYTAPGAYGRIGLGEVRGTVLPAAR</sequence>
<proteinExistence type="predicted"/>
<organism evidence="14 15">
    <name type="scientific">Nocardioides jiangsuensis</name>
    <dbReference type="NCBI Taxonomy" id="2866161"/>
    <lineage>
        <taxon>Bacteria</taxon>
        <taxon>Bacillati</taxon>
        <taxon>Actinomycetota</taxon>
        <taxon>Actinomycetes</taxon>
        <taxon>Propionibacteriales</taxon>
        <taxon>Nocardioidaceae</taxon>
        <taxon>Nocardioides</taxon>
    </lineage>
</organism>
<dbReference type="GO" id="GO:0004334">
    <property type="term" value="F:fumarylacetoacetase activity"/>
    <property type="evidence" value="ECO:0007669"/>
    <property type="project" value="UniProtKB-EC"/>
</dbReference>
<dbReference type="InterPro" id="IPR015377">
    <property type="entry name" value="Fumarylacetoacetase_N"/>
</dbReference>
<dbReference type="InterPro" id="IPR005959">
    <property type="entry name" value="Fumarylacetoacetase"/>
</dbReference>
<reference evidence="14 15" key="1">
    <citation type="submission" date="2021-08" db="EMBL/GenBank/DDBJ databases">
        <title>Nocardioides bacterium WL0053 sp. nov., isolated from the sediment.</title>
        <authorList>
            <person name="Wang L."/>
            <person name="Zhang D."/>
            <person name="Zhang A."/>
        </authorList>
    </citation>
    <scope>NUCLEOTIDE SEQUENCE [LARGE SCALE GENOMIC DNA]</scope>
    <source>
        <strain evidence="14 15">WL0053</strain>
    </source>
</reference>
<evidence type="ECO:0000256" key="8">
    <source>
        <dbReference type="ARBA" id="ARBA00022842"/>
    </source>
</evidence>
<dbReference type="InterPro" id="IPR036663">
    <property type="entry name" value="Fumarylacetoacetase_C_sf"/>
</dbReference>
<comment type="cofactor">
    <cofactor evidence="1">
        <name>Ca(2+)</name>
        <dbReference type="ChEBI" id="CHEBI:29108"/>
    </cofactor>
</comment>
<evidence type="ECO:0000256" key="1">
    <source>
        <dbReference type="ARBA" id="ARBA00001913"/>
    </source>
</evidence>
<gene>
    <name evidence="14" type="primary">fahA</name>
    <name evidence="14" type="ORF">K1X13_07405</name>
</gene>
<evidence type="ECO:0000256" key="9">
    <source>
        <dbReference type="ARBA" id="ARBA00022878"/>
    </source>
</evidence>
<dbReference type="Proteomes" id="UP000754710">
    <property type="component" value="Unassembled WGS sequence"/>
</dbReference>
<accession>A0ABS7RHX1</accession>
<comment type="cofactor">
    <cofactor evidence="2">
        <name>Mg(2+)</name>
        <dbReference type="ChEBI" id="CHEBI:18420"/>
    </cofactor>
</comment>
<feature type="domain" description="Fumarylacetoacetase-like C-terminal" evidence="12">
    <location>
        <begin position="143"/>
        <end position="423"/>
    </location>
</feature>
<evidence type="ECO:0000256" key="2">
    <source>
        <dbReference type="ARBA" id="ARBA00001946"/>
    </source>
</evidence>